<gene>
    <name evidence="2" type="ORF">LTRI10_LOCUS3003</name>
</gene>
<evidence type="ECO:0000256" key="1">
    <source>
        <dbReference type="SAM" id="MobiDB-lite"/>
    </source>
</evidence>
<feature type="region of interest" description="Disordered" evidence="1">
    <location>
        <begin position="47"/>
        <end position="94"/>
    </location>
</feature>
<sequence>MGPFITRLARYFDVSLSGCSKEGGTQRFDEGTLYSMRLLRTFGPMRYIEGLSPNPEVPPAAEQPPAHAPDRRLPALQRPAQQPPPPPPAGDPLV</sequence>
<reference evidence="2 3" key="1">
    <citation type="submission" date="2024-04" db="EMBL/GenBank/DDBJ databases">
        <authorList>
            <person name="Fracassetti M."/>
        </authorList>
    </citation>
    <scope>NUCLEOTIDE SEQUENCE [LARGE SCALE GENOMIC DNA]</scope>
</reference>
<name>A0AAV2CHC7_9ROSI</name>
<feature type="compositionally biased region" description="Pro residues" evidence="1">
    <location>
        <begin position="81"/>
        <end position="94"/>
    </location>
</feature>
<dbReference type="AlphaFoldDB" id="A0AAV2CHC7"/>
<evidence type="ECO:0000313" key="2">
    <source>
        <dbReference type="EMBL" id="CAL1355231.1"/>
    </source>
</evidence>
<dbReference type="EMBL" id="OZ034813">
    <property type="protein sequence ID" value="CAL1355231.1"/>
    <property type="molecule type" value="Genomic_DNA"/>
</dbReference>
<proteinExistence type="predicted"/>
<protein>
    <submittedName>
        <fullName evidence="2">Uncharacterized protein</fullName>
    </submittedName>
</protein>
<dbReference type="Proteomes" id="UP001497516">
    <property type="component" value="Chromosome 1"/>
</dbReference>
<organism evidence="2 3">
    <name type="scientific">Linum trigynum</name>
    <dbReference type="NCBI Taxonomy" id="586398"/>
    <lineage>
        <taxon>Eukaryota</taxon>
        <taxon>Viridiplantae</taxon>
        <taxon>Streptophyta</taxon>
        <taxon>Embryophyta</taxon>
        <taxon>Tracheophyta</taxon>
        <taxon>Spermatophyta</taxon>
        <taxon>Magnoliopsida</taxon>
        <taxon>eudicotyledons</taxon>
        <taxon>Gunneridae</taxon>
        <taxon>Pentapetalae</taxon>
        <taxon>rosids</taxon>
        <taxon>fabids</taxon>
        <taxon>Malpighiales</taxon>
        <taxon>Linaceae</taxon>
        <taxon>Linum</taxon>
    </lineage>
</organism>
<accession>A0AAV2CHC7</accession>
<evidence type="ECO:0000313" key="3">
    <source>
        <dbReference type="Proteomes" id="UP001497516"/>
    </source>
</evidence>
<keyword evidence="3" id="KW-1185">Reference proteome</keyword>